<dbReference type="OrthoDB" id="823504at2759"/>
<keyword evidence="2" id="KW-0964">Secreted</keyword>
<feature type="chain" id="PRO_5036210643" description="Peroxinectin" evidence="6">
    <location>
        <begin position="27"/>
        <end position="634"/>
    </location>
</feature>
<dbReference type="InterPro" id="IPR037120">
    <property type="entry name" value="Haem_peroxidase_sf_animal"/>
</dbReference>
<keyword evidence="3" id="KW-0575">Peroxidase</keyword>
<evidence type="ECO:0000256" key="2">
    <source>
        <dbReference type="ARBA" id="ARBA00022525"/>
    </source>
</evidence>
<dbReference type="SUPFAM" id="SSF48113">
    <property type="entry name" value="Heme-dependent peroxidases"/>
    <property type="match status" value="2"/>
</dbReference>
<dbReference type="GO" id="GO:0005576">
    <property type="term" value="C:extracellular region"/>
    <property type="evidence" value="ECO:0007669"/>
    <property type="project" value="UniProtKB-SubCell"/>
</dbReference>
<evidence type="ECO:0000256" key="3">
    <source>
        <dbReference type="ARBA" id="ARBA00022559"/>
    </source>
</evidence>
<dbReference type="PROSITE" id="PS50292">
    <property type="entry name" value="PEROXIDASE_3"/>
    <property type="match status" value="1"/>
</dbReference>
<name>A0A7R9GC27_9CRUS</name>
<dbReference type="PANTHER" id="PTHR11475:SF4">
    <property type="entry name" value="CHORION PEROXIDASE"/>
    <property type="match status" value="1"/>
</dbReference>
<keyword evidence="6" id="KW-0732">Signal</keyword>
<dbReference type="EMBL" id="CAJPEX010000768">
    <property type="protein sequence ID" value="CAG0917148.1"/>
    <property type="molecule type" value="Genomic_DNA"/>
</dbReference>
<dbReference type="Pfam" id="PF03098">
    <property type="entry name" value="An_peroxidase"/>
    <property type="match status" value="2"/>
</dbReference>
<dbReference type="GO" id="GO:0004601">
    <property type="term" value="F:peroxidase activity"/>
    <property type="evidence" value="ECO:0007669"/>
    <property type="project" value="UniProtKB-KW"/>
</dbReference>
<dbReference type="GO" id="GO:0020037">
    <property type="term" value="F:heme binding"/>
    <property type="evidence" value="ECO:0007669"/>
    <property type="project" value="InterPro"/>
</dbReference>
<evidence type="ECO:0000256" key="6">
    <source>
        <dbReference type="SAM" id="SignalP"/>
    </source>
</evidence>
<evidence type="ECO:0000256" key="4">
    <source>
        <dbReference type="ARBA" id="ARBA00023180"/>
    </source>
</evidence>
<reference evidence="7" key="1">
    <citation type="submission" date="2020-11" db="EMBL/GenBank/DDBJ databases">
        <authorList>
            <person name="Tran Van P."/>
        </authorList>
    </citation>
    <scope>NUCLEOTIDE SEQUENCE</scope>
</reference>
<dbReference type="InterPro" id="IPR010255">
    <property type="entry name" value="Haem_peroxidase_sf"/>
</dbReference>
<dbReference type="AlphaFoldDB" id="A0A7R9GC27"/>
<evidence type="ECO:0000313" key="7">
    <source>
        <dbReference type="EMBL" id="CAD7276996.1"/>
    </source>
</evidence>
<comment type="subcellular location">
    <subcellularLocation>
        <location evidence="1">Secreted</location>
    </subcellularLocation>
</comment>
<dbReference type="Proteomes" id="UP000678499">
    <property type="component" value="Unassembled WGS sequence"/>
</dbReference>
<dbReference type="GO" id="GO:0006979">
    <property type="term" value="P:response to oxidative stress"/>
    <property type="evidence" value="ECO:0007669"/>
    <property type="project" value="InterPro"/>
</dbReference>
<protein>
    <recommendedName>
        <fullName evidence="9">Peroxinectin</fullName>
    </recommendedName>
</protein>
<sequence length="634" mass="68974">MARRIVSAPARFTLLALISVSVPTLGQVRFPGAGGGGSNNRPARPSFPPGSQNPGVFPGFPGNNRPQQQQSVACTDFTGIPGQCVPAIACTQLFAGAGNAQGTPSVAACVLSDGLNGVCCPPSATPSFPAAGGGGQVFAKPFQDVQIRQTISQNNVRTAGQSGQGTVNQILEIESRLKAQESVIAKGSPASFHQQFFKVSPDALTLARGALVGIEASRNLVREYGLSALEAGYGLQKFNLGGANLANVCPPLPNCQRANQQRYRTIDGSCNNLRNPSWGMTNTAMQRILPPTYNDGVWEPRQFSRVTGQPLPSARAISTAAIHDTDSPDDFLTLLVMQWGQFLDHDMTHAGVFKLDAQQNTGILCCRNNNPINPAPHPACMPIDIPQNDRFYSRFGNRCMEFVRVFEARSGSPEQVLELRNVFNNPSFLNAPGAADGLVRGMTLQPMQTFDNSITEELTNQLFKKNNPFGMDLISLNIHRGRDHGLPTYNDMRELCGIGRANNFNDLSFDMGMHRLQSVYASVEDIDLFIGGVSENPLPDAVLGPTFICILGDQFTRAKRGDRFFYDLGGQPHSFNEVQLNEIRQVSFARILCDNTDVGEMQPLAFIRPSFQSNNKHDCSSPSIPRINLQVWRF</sequence>
<evidence type="ECO:0000256" key="5">
    <source>
        <dbReference type="SAM" id="MobiDB-lite"/>
    </source>
</evidence>
<gene>
    <name evidence="7" type="ORF">NMOB1V02_LOCUS4738</name>
</gene>
<feature type="region of interest" description="Disordered" evidence="5">
    <location>
        <begin position="31"/>
        <end position="71"/>
    </location>
</feature>
<evidence type="ECO:0000256" key="1">
    <source>
        <dbReference type="ARBA" id="ARBA00004613"/>
    </source>
</evidence>
<keyword evidence="4" id="KW-0325">Glycoprotein</keyword>
<keyword evidence="3" id="KW-0560">Oxidoreductase</keyword>
<accession>A0A7R9GC27</accession>
<evidence type="ECO:0000313" key="8">
    <source>
        <dbReference type="Proteomes" id="UP000678499"/>
    </source>
</evidence>
<organism evidence="7">
    <name type="scientific">Notodromas monacha</name>
    <dbReference type="NCBI Taxonomy" id="399045"/>
    <lineage>
        <taxon>Eukaryota</taxon>
        <taxon>Metazoa</taxon>
        <taxon>Ecdysozoa</taxon>
        <taxon>Arthropoda</taxon>
        <taxon>Crustacea</taxon>
        <taxon>Oligostraca</taxon>
        <taxon>Ostracoda</taxon>
        <taxon>Podocopa</taxon>
        <taxon>Podocopida</taxon>
        <taxon>Cypridocopina</taxon>
        <taxon>Cypridoidea</taxon>
        <taxon>Cyprididae</taxon>
        <taxon>Notodromas</taxon>
    </lineage>
</organism>
<dbReference type="PANTHER" id="PTHR11475">
    <property type="entry name" value="OXIDASE/PEROXIDASE"/>
    <property type="match status" value="1"/>
</dbReference>
<evidence type="ECO:0008006" key="9">
    <source>
        <dbReference type="Google" id="ProtNLM"/>
    </source>
</evidence>
<dbReference type="InterPro" id="IPR019791">
    <property type="entry name" value="Haem_peroxidase_animal"/>
</dbReference>
<keyword evidence="8" id="KW-1185">Reference proteome</keyword>
<dbReference type="EMBL" id="OA882805">
    <property type="protein sequence ID" value="CAD7276996.1"/>
    <property type="molecule type" value="Genomic_DNA"/>
</dbReference>
<dbReference type="Gene3D" id="1.10.640.10">
    <property type="entry name" value="Haem peroxidase domain superfamily, animal type"/>
    <property type="match status" value="1"/>
</dbReference>
<proteinExistence type="predicted"/>
<feature type="signal peptide" evidence="6">
    <location>
        <begin position="1"/>
        <end position="26"/>
    </location>
</feature>